<evidence type="ECO:0000313" key="2">
    <source>
        <dbReference type="EMBL" id="RNA04555.1"/>
    </source>
</evidence>
<keyword evidence="1" id="KW-0472">Membrane</keyword>
<dbReference type="AlphaFoldDB" id="A0A3M7Q0P1"/>
<dbReference type="Proteomes" id="UP000276133">
    <property type="component" value="Unassembled WGS sequence"/>
</dbReference>
<feature type="non-terminal residue" evidence="2">
    <location>
        <position position="1"/>
    </location>
</feature>
<accession>A0A3M7Q0P1</accession>
<proteinExistence type="predicted"/>
<comment type="caution">
    <text evidence="2">The sequence shown here is derived from an EMBL/GenBank/DDBJ whole genome shotgun (WGS) entry which is preliminary data.</text>
</comment>
<evidence type="ECO:0000313" key="3">
    <source>
        <dbReference type="Proteomes" id="UP000276133"/>
    </source>
</evidence>
<name>A0A3M7Q0P1_BRAPC</name>
<feature type="transmembrane region" description="Helical" evidence="1">
    <location>
        <begin position="36"/>
        <end position="58"/>
    </location>
</feature>
<keyword evidence="1" id="KW-0812">Transmembrane</keyword>
<protein>
    <submittedName>
        <fullName evidence="2">Uncharacterized protein</fullName>
    </submittedName>
</protein>
<organism evidence="2 3">
    <name type="scientific">Brachionus plicatilis</name>
    <name type="common">Marine rotifer</name>
    <name type="synonym">Brachionus muelleri</name>
    <dbReference type="NCBI Taxonomy" id="10195"/>
    <lineage>
        <taxon>Eukaryota</taxon>
        <taxon>Metazoa</taxon>
        <taxon>Spiralia</taxon>
        <taxon>Gnathifera</taxon>
        <taxon>Rotifera</taxon>
        <taxon>Eurotatoria</taxon>
        <taxon>Monogononta</taxon>
        <taxon>Pseudotrocha</taxon>
        <taxon>Ploima</taxon>
        <taxon>Brachionidae</taxon>
        <taxon>Brachionus</taxon>
    </lineage>
</organism>
<evidence type="ECO:0000256" key="1">
    <source>
        <dbReference type="SAM" id="Phobius"/>
    </source>
</evidence>
<keyword evidence="1" id="KW-1133">Transmembrane helix</keyword>
<reference evidence="2 3" key="1">
    <citation type="journal article" date="2018" name="Sci. Rep.">
        <title>Genomic signatures of local adaptation to the degree of environmental predictability in rotifers.</title>
        <authorList>
            <person name="Franch-Gras L."/>
            <person name="Hahn C."/>
            <person name="Garcia-Roger E.M."/>
            <person name="Carmona M.J."/>
            <person name="Serra M."/>
            <person name="Gomez A."/>
        </authorList>
    </citation>
    <scope>NUCLEOTIDE SEQUENCE [LARGE SCALE GENOMIC DNA]</scope>
    <source>
        <strain evidence="2">HYR1</strain>
    </source>
</reference>
<keyword evidence="3" id="KW-1185">Reference proteome</keyword>
<sequence length="95" mass="10739">SKNALPISELFSIHCSLDKRLAPRSNSFLLKKSIFFQYRTILSITTLSEVICVGIGIVTRKFRVFGYGYGYGYPKNSGFGCGYWFGGFYPYPPKT</sequence>
<dbReference type="EMBL" id="REGN01008050">
    <property type="protein sequence ID" value="RNA04555.1"/>
    <property type="molecule type" value="Genomic_DNA"/>
</dbReference>
<gene>
    <name evidence="2" type="ORF">BpHYR1_052397</name>
</gene>